<dbReference type="PATRIC" id="fig|273678.4.peg.3468"/>
<gene>
    <name evidence="3" type="primary">pyrE_2</name>
    <name evidence="3" type="ORF">RS84_03475</name>
</gene>
<dbReference type="Pfam" id="PF00156">
    <property type="entry name" value="Pribosyltran"/>
    <property type="match status" value="1"/>
</dbReference>
<dbReference type="STRING" id="273678.RS84_03475"/>
<protein>
    <submittedName>
        <fullName evidence="3">Orotate phosphoribosyltransferase</fullName>
        <ecNumber evidence="3">2.4.2.10</ecNumber>
    </submittedName>
</protein>
<evidence type="ECO:0000256" key="1">
    <source>
        <dbReference type="ARBA" id="ARBA00008007"/>
    </source>
</evidence>
<comment type="similarity">
    <text evidence="1">Belongs to the ComF/GntX family.</text>
</comment>
<dbReference type="Proteomes" id="UP000033900">
    <property type="component" value="Unassembled WGS sequence"/>
</dbReference>
<dbReference type="PANTHER" id="PTHR47505">
    <property type="entry name" value="DNA UTILIZATION PROTEIN YHGH"/>
    <property type="match status" value="1"/>
</dbReference>
<dbReference type="EMBL" id="JYJB01000010">
    <property type="protein sequence ID" value="KJL46833.1"/>
    <property type="molecule type" value="Genomic_DNA"/>
</dbReference>
<dbReference type="Gene3D" id="3.40.50.2020">
    <property type="match status" value="1"/>
</dbReference>
<dbReference type="SUPFAM" id="SSF53271">
    <property type="entry name" value="PRTase-like"/>
    <property type="match status" value="1"/>
</dbReference>
<dbReference type="GO" id="GO:0004588">
    <property type="term" value="F:orotate phosphoribosyltransferase activity"/>
    <property type="evidence" value="ECO:0007669"/>
    <property type="project" value="UniProtKB-EC"/>
</dbReference>
<comment type="caution">
    <text evidence="3">The sequence shown here is derived from an EMBL/GenBank/DDBJ whole genome shotgun (WGS) entry which is preliminary data.</text>
</comment>
<keyword evidence="3" id="KW-0808">Transferase</keyword>
<evidence type="ECO:0000313" key="4">
    <source>
        <dbReference type="Proteomes" id="UP000033900"/>
    </source>
</evidence>
<dbReference type="InterPro" id="IPR000836">
    <property type="entry name" value="PRTase_dom"/>
</dbReference>
<dbReference type="RefSeq" id="WP_052676422.1">
    <property type="nucleotide sequence ID" value="NZ_JYJB01000010.1"/>
</dbReference>
<evidence type="ECO:0000313" key="3">
    <source>
        <dbReference type="EMBL" id="KJL46833.1"/>
    </source>
</evidence>
<feature type="domain" description="Phosphoribosyltransferase" evidence="2">
    <location>
        <begin position="156"/>
        <end position="211"/>
    </location>
</feature>
<accession>A0A0M2HPI3</accession>
<dbReference type="OrthoDB" id="5242900at2"/>
<dbReference type="PANTHER" id="PTHR47505:SF1">
    <property type="entry name" value="DNA UTILIZATION PROTEIN YHGH"/>
    <property type="match status" value="1"/>
</dbReference>
<evidence type="ECO:0000259" key="2">
    <source>
        <dbReference type="Pfam" id="PF00156"/>
    </source>
</evidence>
<keyword evidence="3" id="KW-0328">Glycosyltransferase</keyword>
<organism evidence="3 4">
    <name type="scientific">Microbacterium hydrocarbonoxydans</name>
    <dbReference type="NCBI Taxonomy" id="273678"/>
    <lineage>
        <taxon>Bacteria</taxon>
        <taxon>Bacillati</taxon>
        <taxon>Actinomycetota</taxon>
        <taxon>Actinomycetes</taxon>
        <taxon>Micrococcales</taxon>
        <taxon>Microbacteriaceae</taxon>
        <taxon>Microbacterium</taxon>
    </lineage>
</organism>
<dbReference type="InterPro" id="IPR051910">
    <property type="entry name" value="ComF/GntX_DNA_util-trans"/>
</dbReference>
<keyword evidence="4" id="KW-1185">Reference proteome</keyword>
<dbReference type="InterPro" id="IPR029057">
    <property type="entry name" value="PRTase-like"/>
</dbReference>
<sequence length="224" mass="23768">MPTLPPWQNLLAEIGAFLLAATCAGCDVPGALLCDRCRARLQADPVDVRTPRGLPVRAALPFEGVAARCIRRLKGDGDTLLARPLGAALAQVLTPALGDGIHAVPIPTSRAAFRRRGYRVPDLLIARAGAEPWGLLRPHGRHVDQRGLSVQERAQNVHGSLRVRQDGRGARVVIVDDVVTTGATFDEAARALTAAGFEVVSAVALAATPRHSDRKGNPLTTRSN</sequence>
<name>A0A0M2HPI3_9MICO</name>
<reference evidence="3 4" key="1">
    <citation type="submission" date="2015-02" db="EMBL/GenBank/DDBJ databases">
        <title>Draft genome sequences of ten Microbacterium spp. with emphasis on heavy metal contaminated environments.</title>
        <authorList>
            <person name="Corretto E."/>
        </authorList>
    </citation>
    <scope>NUCLEOTIDE SEQUENCE [LARGE SCALE GENOMIC DNA]</scope>
    <source>
        <strain evidence="3 4">SA35</strain>
    </source>
</reference>
<proteinExistence type="inferred from homology"/>
<dbReference type="AlphaFoldDB" id="A0A0M2HPI3"/>
<dbReference type="EC" id="2.4.2.10" evidence="3"/>